<keyword evidence="2" id="KW-1185">Reference proteome</keyword>
<gene>
    <name evidence="3" type="primary">LOC115222293</name>
</gene>
<dbReference type="Gene3D" id="3.40.50.300">
    <property type="entry name" value="P-loop containing nucleotide triphosphate hydrolases"/>
    <property type="match status" value="1"/>
</dbReference>
<dbReference type="InterPro" id="IPR032704">
    <property type="entry name" value="Cms1"/>
</dbReference>
<dbReference type="RefSeq" id="XP_029648327.1">
    <property type="nucleotide sequence ID" value="XM_029792467.2"/>
</dbReference>
<dbReference type="GO" id="GO:0030686">
    <property type="term" value="C:90S preribosome"/>
    <property type="evidence" value="ECO:0007669"/>
    <property type="project" value="TreeGrafter"/>
</dbReference>
<dbReference type="PANTHER" id="PTHR24030:SF0">
    <property type="entry name" value="PROTEIN CMSS1"/>
    <property type="match status" value="1"/>
</dbReference>
<dbReference type="PANTHER" id="PTHR24030">
    <property type="entry name" value="PROTEIN CMSS1"/>
    <property type="match status" value="1"/>
</dbReference>
<dbReference type="Pfam" id="PF14617">
    <property type="entry name" value="CMS1"/>
    <property type="match status" value="1"/>
</dbReference>
<dbReference type="Proteomes" id="UP000515154">
    <property type="component" value="Linkage group LG19"/>
</dbReference>
<sequence>MADDLDEEWWLNNQEETQNHSDDERFVKLTEDEAKENEKDVPAKRKLKESSNSSKKRRWKRRKITEELKQNAPKQGEAKDMIAAIQKHCEAKLTAADWEQMKLDSDHFFDSNTDSLMPSIYLKLVLPKWSKMLKKKKDLKAGSPLVLIIASSAIRSVELIREVAPFKGEGTKTAKLFAKHFKLKEQTEFLSKTVIHIGVGTPNRINALLTNGALKLKTVNAVVIDWNWRDVKSHRLVDIPEVFSDLMVLFKTFLSQHLQENQCKIGLM</sequence>
<dbReference type="InterPro" id="IPR027417">
    <property type="entry name" value="P-loop_NTPase"/>
</dbReference>
<name>A0A6P7TED5_9MOLL</name>
<dbReference type="GO" id="GO:0005634">
    <property type="term" value="C:nucleus"/>
    <property type="evidence" value="ECO:0007669"/>
    <property type="project" value="TreeGrafter"/>
</dbReference>
<evidence type="ECO:0000313" key="3">
    <source>
        <dbReference type="RefSeq" id="XP_029648327.1"/>
    </source>
</evidence>
<feature type="compositionally biased region" description="Basic and acidic residues" evidence="1">
    <location>
        <begin position="17"/>
        <end position="43"/>
    </location>
</feature>
<dbReference type="KEGG" id="osn:115222293"/>
<protein>
    <submittedName>
        <fullName evidence="3">Protein CMSS1</fullName>
    </submittedName>
</protein>
<evidence type="ECO:0000313" key="2">
    <source>
        <dbReference type="Proteomes" id="UP000515154"/>
    </source>
</evidence>
<feature type="region of interest" description="Disordered" evidence="1">
    <location>
        <begin position="1"/>
        <end position="61"/>
    </location>
</feature>
<evidence type="ECO:0000256" key="1">
    <source>
        <dbReference type="SAM" id="MobiDB-lite"/>
    </source>
</evidence>
<proteinExistence type="predicted"/>
<accession>A0A6P7TED5</accession>
<dbReference type="AlphaFoldDB" id="A0A6P7TED5"/>
<dbReference type="SUPFAM" id="SSF52540">
    <property type="entry name" value="P-loop containing nucleoside triphosphate hydrolases"/>
    <property type="match status" value="1"/>
</dbReference>
<reference evidence="3" key="1">
    <citation type="submission" date="2025-08" db="UniProtKB">
        <authorList>
            <consortium name="RefSeq"/>
        </authorList>
    </citation>
    <scope>IDENTIFICATION</scope>
</reference>
<organism evidence="2 3">
    <name type="scientific">Octopus sinensis</name>
    <name type="common">East Asian common octopus</name>
    <dbReference type="NCBI Taxonomy" id="2607531"/>
    <lineage>
        <taxon>Eukaryota</taxon>
        <taxon>Metazoa</taxon>
        <taxon>Spiralia</taxon>
        <taxon>Lophotrochozoa</taxon>
        <taxon>Mollusca</taxon>
        <taxon>Cephalopoda</taxon>
        <taxon>Coleoidea</taxon>
        <taxon>Octopodiformes</taxon>
        <taxon>Octopoda</taxon>
        <taxon>Incirrata</taxon>
        <taxon>Octopodidae</taxon>
        <taxon>Octopus</taxon>
    </lineage>
</organism>